<dbReference type="InterPro" id="IPR014716">
    <property type="entry name" value="Fibrinogen_a/b/g_C_1"/>
</dbReference>
<dbReference type="PANTHER" id="PTHR19143">
    <property type="entry name" value="FIBRINOGEN/TENASCIN/ANGIOPOEITIN"/>
    <property type="match status" value="1"/>
</dbReference>
<evidence type="ECO:0000259" key="1">
    <source>
        <dbReference type="PROSITE" id="PS51406"/>
    </source>
</evidence>
<dbReference type="Gene3D" id="4.10.530.10">
    <property type="entry name" value="Gamma-fibrinogen Carboxyl Terminal Fragment, domain 2"/>
    <property type="match status" value="1"/>
</dbReference>
<protein>
    <recommendedName>
        <fullName evidence="1">Fibrinogen C-terminal domain-containing protein</fullName>
    </recommendedName>
</protein>
<keyword evidence="3" id="KW-1185">Reference proteome</keyword>
<dbReference type="PROSITE" id="PS51406">
    <property type="entry name" value="FIBRINOGEN_C_2"/>
    <property type="match status" value="1"/>
</dbReference>
<dbReference type="Pfam" id="PF00147">
    <property type="entry name" value="Fibrinogen_C"/>
    <property type="match status" value="1"/>
</dbReference>
<dbReference type="InterPro" id="IPR050373">
    <property type="entry name" value="Fibrinogen_C-term_domain"/>
</dbReference>
<dbReference type="InterPro" id="IPR002181">
    <property type="entry name" value="Fibrinogen_a/b/g_C_dom"/>
</dbReference>
<dbReference type="EMBL" id="CALNXK010000061">
    <property type="protein sequence ID" value="CAH3138856.1"/>
    <property type="molecule type" value="Genomic_DNA"/>
</dbReference>
<name>A0ABN8P9H1_9CNID</name>
<dbReference type="SUPFAM" id="SSF56496">
    <property type="entry name" value="Fibrinogen C-terminal domain-like"/>
    <property type="match status" value="1"/>
</dbReference>
<evidence type="ECO:0000313" key="2">
    <source>
        <dbReference type="EMBL" id="CAH3138856.1"/>
    </source>
</evidence>
<dbReference type="Proteomes" id="UP001159405">
    <property type="component" value="Unassembled WGS sequence"/>
</dbReference>
<sequence length="167" mass="19464">MAVDGQSQQFHKRFNGFVGFYRGWKEYKNGFLLKHLQTGEFWLGKEKTHQLTEIPSYLCVEINTTFAGYRYTSYSNFTVTNEASNYTLFIGFYSGTATDELTYHSSRLLLLRTVIVTKREVTNVRGAWWYSSCYTGSSLNNNYRGNTYYAWNLLGSEMKLKPKQKPK</sequence>
<evidence type="ECO:0000313" key="3">
    <source>
        <dbReference type="Proteomes" id="UP001159405"/>
    </source>
</evidence>
<reference evidence="2 3" key="1">
    <citation type="submission" date="2022-05" db="EMBL/GenBank/DDBJ databases">
        <authorList>
            <consortium name="Genoscope - CEA"/>
            <person name="William W."/>
        </authorList>
    </citation>
    <scope>NUCLEOTIDE SEQUENCE [LARGE SCALE GENOMIC DNA]</scope>
</reference>
<organism evidence="2 3">
    <name type="scientific">Porites lobata</name>
    <dbReference type="NCBI Taxonomy" id="104759"/>
    <lineage>
        <taxon>Eukaryota</taxon>
        <taxon>Metazoa</taxon>
        <taxon>Cnidaria</taxon>
        <taxon>Anthozoa</taxon>
        <taxon>Hexacorallia</taxon>
        <taxon>Scleractinia</taxon>
        <taxon>Fungiina</taxon>
        <taxon>Poritidae</taxon>
        <taxon>Porites</taxon>
    </lineage>
</organism>
<dbReference type="InterPro" id="IPR036056">
    <property type="entry name" value="Fibrinogen-like_C"/>
</dbReference>
<dbReference type="SMART" id="SM00186">
    <property type="entry name" value="FBG"/>
    <property type="match status" value="1"/>
</dbReference>
<accession>A0ABN8P9H1</accession>
<feature type="domain" description="Fibrinogen C-terminal" evidence="1">
    <location>
        <begin position="1"/>
        <end position="167"/>
    </location>
</feature>
<gene>
    <name evidence="2" type="ORF">PLOB_00040341</name>
</gene>
<dbReference type="Gene3D" id="3.90.215.10">
    <property type="entry name" value="Gamma Fibrinogen, chain A, domain 1"/>
    <property type="match status" value="1"/>
</dbReference>
<comment type="caution">
    <text evidence="2">The sequence shown here is derived from an EMBL/GenBank/DDBJ whole genome shotgun (WGS) entry which is preliminary data.</text>
</comment>
<proteinExistence type="predicted"/>